<evidence type="ECO:0000313" key="22">
    <source>
        <dbReference type="Proteomes" id="UP000153607"/>
    </source>
</evidence>
<name>B5L5U0_9MONO</name>
<dbReference type="GO" id="GO:0004482">
    <property type="term" value="F:mRNA 5'-cap (guanine-N7-)-methyltransferase activity"/>
    <property type="evidence" value="ECO:0007669"/>
    <property type="project" value="InterPro"/>
</dbReference>
<evidence type="ECO:0000256" key="8">
    <source>
        <dbReference type="ARBA" id="ARBA00022801"/>
    </source>
</evidence>
<comment type="catalytic activity">
    <reaction evidence="15 19">
        <text>a 5'-end (5'-triphosphoguanosine)-(2'-O-methyladenylyl)-adenylyl-cytidylyl-adenosine in mRNA + S-adenosyl-L-methionine = a 5'-end (N(7)-methyl 5'-triphosphoguanosine)-(2'-O-methyladenylyl)-adenylyl-cytidylyl-adenosine in mRNA + S-adenosyl-L-homocysteine</text>
        <dbReference type="Rhea" id="RHEA:65440"/>
        <dbReference type="Rhea" id="RHEA-COMP:16798"/>
        <dbReference type="Rhea" id="RHEA-COMP:16801"/>
        <dbReference type="ChEBI" id="CHEBI:57856"/>
        <dbReference type="ChEBI" id="CHEBI:59789"/>
        <dbReference type="ChEBI" id="CHEBI:156482"/>
        <dbReference type="ChEBI" id="CHEBI:156483"/>
    </reaction>
</comment>
<evidence type="ECO:0000256" key="19">
    <source>
        <dbReference type="PIRNR" id="PIRNR000830"/>
    </source>
</evidence>
<evidence type="ECO:0000256" key="7">
    <source>
        <dbReference type="ARBA" id="ARBA00022741"/>
    </source>
</evidence>
<sequence>MSSHNIILPDHHLNSPIVLNKLMYYCKLLNILPDPKSPWYEKIKSWTNCCIRVSDSNRMTLSRASKLRELLATYGVYSKNHQQCYTTIIHPQSLSPIMQTVSQLGRSIPTWARIRKEITHSIIAQTNKFESLFHNISKDLTGKTNLFGGFCDLHGSISTAAKRLMNQPGLYLDSPDAHACQFLFQLKTCQRELILLMRQNATTELIRVFDYPELRVLVTPEYSVWVFTRTKQVTLLTFDCLLMYCDLSDGRHNILFTCKLLSHLNHLGCRIRDLLVLIDSLAEKHPLIVYDVVASLESLSYGAIQLHDKVAGYAGTFFSFILAEIQDSLETVLDQGNSESIISQIRNIYSGLTVNEAAELLCVMRLWGHPALNSVDAASKVRQSMCAGKLLKFDTIQLVLAFFNTLIINGYRRKHHGRWPNVCSDSIIGNELKRMYFDQCEIPHDFTLKNYRELSLLEFECTFPIELSDKLNIFLKDKAIAFPKSRWTSPFKADITPRHLLQAPEFKTRANRLLLSFLQLEEFSIESELEYVTTLAYLDDDEFNVSYSLKEKEVKTDGRIFAKLTRKMRSCQVIFEELLAEHVSPLFKDNGVTMAELSLTKSLLAISNLSSTLFETQTRQGDRNARFTHAHFITTDLQKYCLNWRYQSVKLFARQLNRLFGLQHGFEWIHCILMKSTMYVADPFNPPHSNAREALDDNLNSDIFIVSPRGAIEGLCQKMWTIISISAIHASAAVAGLRVASMVQGDNQVIGVTREFLAGHDQTFVDDQLTVSLENFTQIFKEVNYGLGHNLKLRETIKSSHMFIYSKRIFYDGRVLPQLLKNIRKLTLSATTTGENCLTSCGDLSSCITRCIENGFPKDAAFVLNQLVIRIQILADHFYSILGGCFSGLNQADIRLLLYEGAILPAQLGGFNNLNMSRLFCRNIGDPLVASIADTKRFVKCQLLVPHILDSVVAITDRKGSFTTLMMDPYSINLDYIQQPETRLKRHVQKVLLQESVNPLLQGVFLESQQEEEEQLAAFLLDREVVMPRVAHAIFECTSLGRRRHIQGLIDTTKTIIALALDTQQLSYTKREQIVTYNATYMRSLASMLSSSHNQTRRSVIGHASFNITDCSVILAQQVRRASWAPLLNWRSLEGLEVPDPIESVAGYLGLDSNNCFLCCHEQNSYSWFFLPRMCHFDDSRQSNSIQRVPYIGSKTDERQMSTINLLEKTTCHARAATRLASLYIWAFGDSDDSWDAVETLSNSRCQITREHLQALCPMPSSVNLHHRLNDGITQVKFMPSTNSRVSRFVHISNDRQNYVLDDSVTDSNLIYQQVMLLGLSILETYFREPTATNLSSLVLHLHTDVSCCLRECPMTQYAPPLRDIPELTITASNPFLFDQEPISEADLCRLSKIAFRRAGDNYDAYDQFQLRATLAATTGKDVAATIFGPLAAVSAKNDAIVTNDYSGNWISEFRYSDLYLLSVSLGYEILLIFAYQLYYLRIRYRQNIVCYMESVFRRCHSLCLGDLIQTISHSEILVGLNAAGFNLTLDRSDLKENQLSRLAVKYLTLCVQTAISNLEVGSEPLCIIGGQLDDDISFQVAHFLCRRLCIISLVHSNVQNLPPIRDNEVDVKSKLIYDHLKLVATTLNNRDQSYLLTLLNKPNIELHTPQVYFIMRKCLGLLKVYGPVPQKQPLPTSPVVSLPNKCKSKWKLEEVIDSIESPKSFNWVPDTTIPLDAEQNPPNPNRVIDKINILRSLSPRHSVWYRNRQYRYVLSQLGHDQLGGATLYLGEGSGSTILNIEPKVRSDKIYYHTYFSADKSPAQRNFIPQPTTFLRSNFYHYELEPSGCEFINCWSEDVNATNLTELRCINHILTVIPVGSLTRIICDVELANDTSIQSVATAYMNLSILAHALLNQGGVCICRCHLLDTSHLAIVSFVLKTLSSQLAISFSGYCGTNDPSCVIGVTKECSISLDVLSSIAAAFINELPSNELPVPQSLLTLLGCYQDQLESLSALIEKTWIQEIREASFNACEMEWIGLLGTDALGDVDTFISYRNDSCNSIPDLLTPAVSALLFELISLTPELPGTEDQPSRRVISIGQAFNLTISGKVNTMIRSCCEQCIKLLAANVSILSDVDLSYFVRGIRDGSFALGLLITQRQILKASRAPKYLKTHQVQNWIALLLEVKLEEIFSRHYRKVLLRTLRLLSLYGLLQQKES</sequence>
<keyword evidence="4 19" id="KW-0808">Transferase</keyword>
<comment type="subcellular location">
    <subcellularLocation>
        <location evidence="19">Virion</location>
    </subcellularLocation>
    <subcellularLocation>
        <location evidence="19">Host cytoplasm</location>
    </subcellularLocation>
</comment>
<keyword evidence="19" id="KW-1035">Host cytoplasm</keyword>
<keyword evidence="11 19" id="KW-0693">Viral RNA replication</keyword>
<dbReference type="GO" id="GO:0044423">
    <property type="term" value="C:virion component"/>
    <property type="evidence" value="ECO:0007669"/>
    <property type="project" value="UniProtKB-KW"/>
</dbReference>
<feature type="domain" description="RdRp catalytic" evidence="20">
    <location>
        <begin position="629"/>
        <end position="813"/>
    </location>
</feature>
<keyword evidence="5 19" id="KW-0949">S-adenosyl-L-methionine</keyword>
<evidence type="ECO:0000256" key="15">
    <source>
        <dbReference type="ARBA" id="ARBA00024499"/>
    </source>
</evidence>
<comment type="catalytic activity">
    <reaction evidence="16 19">
        <text>a 5'-end (5'-triphosphoguanosine)-adenylyl-adenylyl-cytidylyl-adenosine in mRNA + S-adenosyl-L-methionine = a 5'-end (5'-triphosphoguanosine)-(2'-O-methyladenylyl)-adenylyl-cytidylyl-adenosine in mRNA + S-adenosyl-L-homocysteine + H(+)</text>
        <dbReference type="Rhea" id="RHEA:65380"/>
        <dbReference type="Rhea" id="RHEA-COMP:16797"/>
        <dbReference type="Rhea" id="RHEA-COMP:16801"/>
        <dbReference type="ChEBI" id="CHEBI:15378"/>
        <dbReference type="ChEBI" id="CHEBI:57856"/>
        <dbReference type="ChEBI" id="CHEBI:59789"/>
        <dbReference type="ChEBI" id="CHEBI:156482"/>
        <dbReference type="ChEBI" id="CHEBI:156484"/>
    </reaction>
</comment>
<keyword evidence="2 19" id="KW-0489">Methyltransferase</keyword>
<dbReference type="GO" id="GO:0005524">
    <property type="term" value="F:ATP binding"/>
    <property type="evidence" value="ECO:0007669"/>
    <property type="project" value="UniProtKB-KW"/>
</dbReference>
<keyword evidence="9 19" id="KW-0067">ATP-binding</keyword>
<evidence type="ECO:0000256" key="17">
    <source>
        <dbReference type="ARBA" id="ARBA00047370"/>
    </source>
</evidence>
<dbReference type="InterPro" id="IPR014023">
    <property type="entry name" value="Mononeg_RNA_pol_cat"/>
</dbReference>
<keyword evidence="13" id="KW-0511">Multifunctional enzyme</keyword>
<keyword evidence="6 19" id="KW-0548">Nucleotidyltransferase</keyword>
<evidence type="ECO:0000256" key="9">
    <source>
        <dbReference type="ARBA" id="ARBA00022840"/>
    </source>
</evidence>
<organism evidence="21 22">
    <name type="scientific">Paraavulavirus wisconsinense</name>
    <dbReference type="NCBI Taxonomy" id="3052594"/>
    <lineage>
        <taxon>Viruses</taxon>
        <taxon>Riboviria</taxon>
        <taxon>Orthornavirae</taxon>
        <taxon>Negarnaviricota</taxon>
        <taxon>Haploviricotina</taxon>
        <taxon>Monjiviricetes</taxon>
        <taxon>Mononegavirales</taxon>
        <taxon>Paramyxoviridae</taxon>
        <taxon>Avulavirinae</taxon>
        <taxon>Paraavulavirus</taxon>
    </lineage>
</organism>
<evidence type="ECO:0000313" key="21">
    <source>
        <dbReference type="EMBL" id="ACB46872.1"/>
    </source>
</evidence>
<evidence type="ECO:0000256" key="6">
    <source>
        <dbReference type="ARBA" id="ARBA00022695"/>
    </source>
</evidence>
<dbReference type="GO" id="GO:0003968">
    <property type="term" value="F:RNA-directed RNA polymerase activity"/>
    <property type="evidence" value="ECO:0007669"/>
    <property type="project" value="UniProtKB-KW"/>
</dbReference>
<keyword evidence="7 19" id="KW-0547">Nucleotide-binding</keyword>
<dbReference type="Pfam" id="PF00946">
    <property type="entry name" value="Mononeg_RNA_pol"/>
    <property type="match status" value="1"/>
</dbReference>
<evidence type="ECO:0000256" key="4">
    <source>
        <dbReference type="ARBA" id="ARBA00022679"/>
    </source>
</evidence>
<evidence type="ECO:0000256" key="12">
    <source>
        <dbReference type="ARBA" id="ARBA00023042"/>
    </source>
</evidence>
<proteinExistence type="inferred from homology"/>
<keyword evidence="10 19" id="KW-0946">Virion</keyword>
<evidence type="ECO:0000256" key="13">
    <source>
        <dbReference type="ARBA" id="ARBA00023268"/>
    </source>
</evidence>
<keyword evidence="3 19" id="KW-0507">mRNA processing</keyword>
<comment type="function">
    <text evidence="19">RNA-directed RNA polymerase that catalyzes the replication of viral genomic RNA. The template is composed of the viral RNA tightly encapsidated by the nucleoprotein (N). The replicase mode is dependent on intracellular N protein concentration. In this mode, the polymerase replicates the whole viral genome without recognizing transcriptional signals, and the replicated genome is not caped or polyadenylated.</text>
</comment>
<comment type="catalytic activity">
    <reaction evidence="19">
        <text>RNA(n) + a ribonucleoside 5'-triphosphate = RNA(n+1) + diphosphate</text>
        <dbReference type="Rhea" id="RHEA:21248"/>
        <dbReference type="Rhea" id="RHEA-COMP:14527"/>
        <dbReference type="Rhea" id="RHEA-COMP:17342"/>
        <dbReference type="ChEBI" id="CHEBI:33019"/>
        <dbReference type="ChEBI" id="CHEBI:61557"/>
        <dbReference type="ChEBI" id="CHEBI:140395"/>
        <dbReference type="EC" id="2.7.7.48"/>
    </reaction>
</comment>
<dbReference type="EMBL" id="EU403085">
    <property type="protein sequence ID" value="ACB46872.1"/>
    <property type="molecule type" value="Viral_cRNA"/>
</dbReference>
<comment type="catalytic activity">
    <reaction evidence="18 19">
        <text>GTP + H2O = GDP + phosphate + H(+)</text>
        <dbReference type="Rhea" id="RHEA:19669"/>
        <dbReference type="ChEBI" id="CHEBI:15377"/>
        <dbReference type="ChEBI" id="CHEBI:15378"/>
        <dbReference type="ChEBI" id="CHEBI:37565"/>
        <dbReference type="ChEBI" id="CHEBI:43474"/>
        <dbReference type="ChEBI" id="CHEBI:58189"/>
    </reaction>
</comment>
<comment type="function">
    <text evidence="19">RNA-directed RNA polymerase that catalyzes the transcription of viral mRNAs, their capping and polyadenylation. The template is composed of the viral RNA tightly encapsidated by the nucleoprotein (N). The viral polymerase binds to the genomic RNA at the 3' leader promoter, and transcribes subsequently all viral mRNAs with a decreasing efficiency. The first gene is the most transcribed, and the last the least transcribed. The viral phosphoprotein acts as a processivity factor. Capping is concomitant with initiation of mRNA transcription. Indeed, a GDP polyribonucleotidyl transferase (PRNTase) adds the cap structure when the nascent RNA chain length has reached few nucleotides. Ribose 2'-O methylation of viral mRNA cap precedes and facilitates subsequent guanine-N-7 methylation, both activities being carried by the viral polymerase. Polyadenylation of mRNAs occur by a stuttering mechanism at a slipery stop site present at the end viral genes. After finishing transcription of a mRNA, the polymerase can resume transcription of the downstream gene.</text>
</comment>
<evidence type="ECO:0000256" key="14">
    <source>
        <dbReference type="ARBA" id="ARBA00024494"/>
    </source>
</evidence>
<dbReference type="GO" id="GO:0003924">
    <property type="term" value="F:GTPase activity"/>
    <property type="evidence" value="ECO:0007669"/>
    <property type="project" value="RHEA"/>
</dbReference>
<evidence type="ECO:0000256" key="1">
    <source>
        <dbReference type="ARBA" id="ARBA00022484"/>
    </source>
</evidence>
<keyword evidence="12 19" id="KW-0506">mRNA capping</keyword>
<comment type="similarity">
    <text evidence="19">Belongs to the paramyxovirus L protein family.</text>
</comment>
<dbReference type="InterPro" id="IPR039736">
    <property type="entry name" value="L_poly_C"/>
</dbReference>
<dbReference type="PROSITE" id="PS50526">
    <property type="entry name" value="RDRP_SSRNA_NEG_NONSEG"/>
    <property type="match status" value="1"/>
</dbReference>
<dbReference type="InterPro" id="IPR026890">
    <property type="entry name" value="Mononeg_mRNAcap"/>
</dbReference>
<dbReference type="NCBIfam" id="TIGR04198">
    <property type="entry name" value="paramyx_RNAcap"/>
    <property type="match status" value="1"/>
</dbReference>
<dbReference type="Proteomes" id="UP000153607">
    <property type="component" value="Segment"/>
</dbReference>
<keyword evidence="1 19" id="KW-0696">RNA-directed RNA polymerase</keyword>
<dbReference type="PIRSF" id="PIRSF000830">
    <property type="entry name" value="RNA_pol_ParamyxoV"/>
    <property type="match status" value="1"/>
</dbReference>
<dbReference type="EC" id="2.7.7.48" evidence="19"/>
<evidence type="ECO:0000256" key="2">
    <source>
        <dbReference type="ARBA" id="ARBA00022603"/>
    </source>
</evidence>
<evidence type="ECO:0000256" key="3">
    <source>
        <dbReference type="ARBA" id="ARBA00022664"/>
    </source>
</evidence>
<dbReference type="Pfam" id="PF14318">
    <property type="entry name" value="Mononeg_mRNAcap"/>
    <property type="match status" value="1"/>
</dbReference>
<evidence type="ECO:0000259" key="20">
    <source>
        <dbReference type="PROSITE" id="PS50526"/>
    </source>
</evidence>
<comment type="catalytic activity">
    <reaction evidence="17">
        <text>a 5'-end (5'-triphosphoguanosine)-adenylyl-adenylyl-cytidylyl-adenosine in mRNA + 2 S-adenosyl-L-methionine = a 5'-end (N(7)-methyl 5'-triphosphoguanosine)-(2'-O-methyladenylyl)-adenylyl-cytidylyl-adenosine in mRNA + 2 S-adenosyl-L-homocysteine + H(+)</text>
        <dbReference type="Rhea" id="RHEA:65376"/>
        <dbReference type="Rhea" id="RHEA-COMP:16797"/>
        <dbReference type="Rhea" id="RHEA-COMP:16798"/>
        <dbReference type="ChEBI" id="CHEBI:15378"/>
        <dbReference type="ChEBI" id="CHEBI:57856"/>
        <dbReference type="ChEBI" id="CHEBI:59789"/>
        <dbReference type="ChEBI" id="CHEBI:156483"/>
        <dbReference type="ChEBI" id="CHEBI:156484"/>
        <dbReference type="EC" id="2.1.1.375"/>
    </reaction>
</comment>
<keyword evidence="8" id="KW-0378">Hydrolase</keyword>
<reference evidence="21 22" key="1">
    <citation type="journal article" date="2008" name="Virus Res.">
        <title>Complete genome sequence of avian paramyxovirus type 3 reveals an unusually long trailer region.</title>
        <authorList>
            <person name="Kumar S."/>
            <person name="Nayak B."/>
            <person name="Collins P.L."/>
            <person name="Samal S.K."/>
        </authorList>
    </citation>
    <scope>NUCLEOTIDE SEQUENCE [LARGE SCALE GENOMIC DNA]</scope>
    <source>
        <strain evidence="21">APMV3/PKT/Netherland/449/75</strain>
    </source>
</reference>
<comment type="catalytic activity">
    <reaction evidence="14">
        <text>a 5'-end triphospho-adenylyl-adenylyl-cytidylyl-adenosine in mRNA + GDP + H(+) = a 5'-end (5'-triphosphoguanosine)-adenylyl-adenylyl-cytidylyl-adenosine in mRNA + diphosphate</text>
        <dbReference type="Rhea" id="RHEA:65436"/>
        <dbReference type="Rhea" id="RHEA-COMP:16797"/>
        <dbReference type="Rhea" id="RHEA-COMP:16799"/>
        <dbReference type="ChEBI" id="CHEBI:15378"/>
        <dbReference type="ChEBI" id="CHEBI:33019"/>
        <dbReference type="ChEBI" id="CHEBI:58189"/>
        <dbReference type="ChEBI" id="CHEBI:156484"/>
        <dbReference type="ChEBI" id="CHEBI:156503"/>
        <dbReference type="EC" id="2.7.7.88"/>
    </reaction>
</comment>
<protein>
    <recommendedName>
        <fullName evidence="19">RNA-directed RNA polymerase L</fullName>
        <shortName evidence="19">Protein L</shortName>
    </recommendedName>
    <alternativeName>
        <fullName evidence="19">Large structural protein</fullName>
    </alternativeName>
    <alternativeName>
        <fullName evidence="19">Replicase</fullName>
    </alternativeName>
    <alternativeName>
        <fullName evidence="19">Transcriptase</fullName>
    </alternativeName>
    <domain>
        <recommendedName>
            <fullName evidence="19">RNA-directed RNA polymerase</fullName>
            <ecNumber evidence="19">2.7.7.48</ecNumber>
        </recommendedName>
    </domain>
    <domain>
        <recommendedName>
            <fullName evidence="19">GTP phosphohydrolase</fullName>
            <ecNumber evidence="19">3.6.1.-</ecNumber>
        </recommendedName>
    </domain>
    <domain>
        <recommendedName>
            <fullName evidence="19">GDP polyribonucleotidyltransferase</fullName>
            <ecNumber evidence="19">2.7.7.88</ecNumber>
        </recommendedName>
        <alternativeName>
            <fullName evidence="19">PRNTase</fullName>
        </alternativeName>
    </domain>
    <domain>
        <recommendedName>
            <fullName evidence="19">mRNA (nucleoside-2'-O-)-methyltransferase</fullName>
            <shortName evidence="19">N1-2'-O-MTase</shortName>
            <ecNumber evidence="19">2.1.1.-</ecNumber>
        </recommendedName>
    </domain>
    <domain>
        <recommendedName>
            <fullName evidence="19">mRNA (guanine-N(7)-)-methyltransferase</fullName>
            <shortName evidence="19">G-N7-MTase</shortName>
        </recommendedName>
    </domain>
</protein>
<keyword evidence="22" id="KW-1185">Reference proteome</keyword>
<dbReference type="EC" id="2.7.7.88" evidence="19"/>
<accession>B5L5U0</accession>
<dbReference type="EC" id="3.6.1.-" evidence="19"/>
<evidence type="ECO:0000256" key="16">
    <source>
        <dbReference type="ARBA" id="ARBA00047332"/>
    </source>
</evidence>
<dbReference type="GO" id="GO:0030430">
    <property type="term" value="C:host cell cytoplasm"/>
    <property type="evidence" value="ECO:0007669"/>
    <property type="project" value="UniProtKB-SubCell"/>
</dbReference>
<gene>
    <name evidence="21" type="primary">L</name>
</gene>
<dbReference type="EC" id="2.1.1.-" evidence="19"/>
<evidence type="ECO:0000256" key="11">
    <source>
        <dbReference type="ARBA" id="ARBA00022953"/>
    </source>
</evidence>
<evidence type="ECO:0000256" key="10">
    <source>
        <dbReference type="ARBA" id="ARBA00022844"/>
    </source>
</evidence>
<evidence type="ECO:0000256" key="18">
    <source>
        <dbReference type="ARBA" id="ARBA00048548"/>
    </source>
</evidence>
<evidence type="ECO:0000256" key="5">
    <source>
        <dbReference type="ARBA" id="ARBA00022691"/>
    </source>
</evidence>
<dbReference type="InterPro" id="IPR016269">
    <property type="entry name" value="RNA-dir_pol_paramyxovirus"/>
</dbReference>